<accession>A0A4P7MZJ9</accession>
<gene>
    <name evidence="1" type="ORF">PoMZ_09364</name>
</gene>
<protein>
    <submittedName>
        <fullName evidence="1">Uncharacterized protein</fullName>
    </submittedName>
</protein>
<sequence length="178" mass="19278">MHFPTILVTLAAAVSTTSAINVRSHSGNTCNGEWSQCSNIAIAYTARIRGEAYRDSGCSTFAGSELSRGADWICIPYTSARPGRRTGGRWYNSSTRRRSVGALEGDDDNKTCPAEQYVEEGECRTYVKPDLFGLADGTTFNITGLDEDKVMELEKLAGTGTAIDAMPAEFQALRSSEE</sequence>
<name>A0A4P7MZJ9_PYROR</name>
<dbReference type="EMBL" id="CP034204">
    <property type="protein sequence ID" value="QBZ53676.1"/>
    <property type="molecule type" value="Genomic_DNA"/>
</dbReference>
<proteinExistence type="predicted"/>
<reference evidence="1 2" key="1">
    <citation type="journal article" date="2019" name="Mol. Biol. Evol.">
        <title>Blast fungal genomes show frequent chromosomal changes, gene gains and losses, and effector gene turnover.</title>
        <authorList>
            <person name="Gomez Luciano L.B."/>
            <person name="Jason Tsai I."/>
            <person name="Chuma I."/>
            <person name="Tosa Y."/>
            <person name="Chen Y.H."/>
            <person name="Li J.Y."/>
            <person name="Li M.Y."/>
            <person name="Jade Lu M.Y."/>
            <person name="Nakayashiki H."/>
            <person name="Li W.H."/>
        </authorList>
    </citation>
    <scope>NUCLEOTIDE SEQUENCE [LARGE SCALE GENOMIC DNA]</scope>
    <source>
        <strain evidence="1">MZ5-1-6</strain>
    </source>
</reference>
<dbReference type="AlphaFoldDB" id="A0A4P7MZJ9"/>
<evidence type="ECO:0000313" key="2">
    <source>
        <dbReference type="Proteomes" id="UP000294847"/>
    </source>
</evidence>
<evidence type="ECO:0000313" key="1">
    <source>
        <dbReference type="EMBL" id="QBZ53676.1"/>
    </source>
</evidence>
<dbReference type="Proteomes" id="UP000294847">
    <property type="component" value="Chromosome 1"/>
</dbReference>
<organism evidence="1 2">
    <name type="scientific">Pyricularia oryzae</name>
    <name type="common">Rice blast fungus</name>
    <name type="synonym">Magnaporthe oryzae</name>
    <dbReference type="NCBI Taxonomy" id="318829"/>
    <lineage>
        <taxon>Eukaryota</taxon>
        <taxon>Fungi</taxon>
        <taxon>Dikarya</taxon>
        <taxon>Ascomycota</taxon>
        <taxon>Pezizomycotina</taxon>
        <taxon>Sordariomycetes</taxon>
        <taxon>Sordariomycetidae</taxon>
        <taxon>Magnaporthales</taxon>
        <taxon>Pyriculariaceae</taxon>
        <taxon>Pyricularia</taxon>
    </lineage>
</organism>
<dbReference type="VEuPathDB" id="FungiDB:M_BR32_EuGene_00137161"/>